<dbReference type="GO" id="GO:0003677">
    <property type="term" value="F:DNA binding"/>
    <property type="evidence" value="ECO:0007669"/>
    <property type="project" value="UniProtKB-KW"/>
</dbReference>
<dbReference type="GO" id="GO:0008137">
    <property type="term" value="F:NADH dehydrogenase (ubiquinone) activity"/>
    <property type="evidence" value="ECO:0007669"/>
    <property type="project" value="InterPro"/>
</dbReference>
<evidence type="ECO:0000259" key="14">
    <source>
        <dbReference type="PROSITE" id="PS51379"/>
    </source>
</evidence>
<comment type="caution">
    <text evidence="16">The sequence shown here is derived from an EMBL/GenBank/DDBJ whole genome shotgun (WGS) entry which is preliminary data.</text>
</comment>
<evidence type="ECO:0000313" key="16">
    <source>
        <dbReference type="EMBL" id="NEZ56063.1"/>
    </source>
</evidence>
<dbReference type="Gene3D" id="3.30.70.20">
    <property type="match status" value="1"/>
</dbReference>
<dbReference type="FunFam" id="3.10.20.740:FF:000004">
    <property type="entry name" value="NADH-quinone oxidoreductase"/>
    <property type="match status" value="1"/>
</dbReference>
<evidence type="ECO:0000256" key="12">
    <source>
        <dbReference type="ARBA" id="ARBA00034078"/>
    </source>
</evidence>
<dbReference type="Gene3D" id="3.10.20.740">
    <property type="match status" value="1"/>
</dbReference>
<dbReference type="PROSITE" id="PS51379">
    <property type="entry name" value="4FE4S_FER_2"/>
    <property type="match status" value="2"/>
</dbReference>
<dbReference type="SUPFAM" id="SSF54862">
    <property type="entry name" value="4Fe-4S ferredoxins"/>
    <property type="match status" value="1"/>
</dbReference>
<dbReference type="InterPro" id="IPR017896">
    <property type="entry name" value="4Fe4S_Fe-S-bd"/>
</dbReference>
<dbReference type="InterPro" id="IPR019574">
    <property type="entry name" value="NADH_UbQ_OxRdtase_Gsu_4Fe4S-bd"/>
</dbReference>
<keyword evidence="4" id="KW-0004">4Fe-4S</keyword>
<evidence type="ECO:0000259" key="13">
    <source>
        <dbReference type="PROSITE" id="PS51085"/>
    </source>
</evidence>
<dbReference type="PANTHER" id="PTHR24960:SF84">
    <property type="entry name" value="HYDROGENASE SUBUNIT"/>
    <property type="match status" value="1"/>
</dbReference>
<comment type="cofactor">
    <cofactor evidence="12">
        <name>[2Fe-2S] cluster</name>
        <dbReference type="ChEBI" id="CHEBI:190135"/>
    </cofactor>
</comment>
<dbReference type="InterPro" id="IPR017900">
    <property type="entry name" value="4Fe4S_Fe_S_CS"/>
</dbReference>
<protein>
    <submittedName>
        <fullName evidence="16">Bidirectional hydrogenase complex protein HoxU</fullName>
    </submittedName>
</protein>
<dbReference type="PROSITE" id="PS00198">
    <property type="entry name" value="4FE4S_FER_1"/>
    <property type="match status" value="1"/>
</dbReference>
<feature type="domain" description="2Fe-2S ferredoxin-type" evidence="13">
    <location>
        <begin position="1"/>
        <end position="80"/>
    </location>
</feature>
<dbReference type="InterPro" id="IPR016214">
    <property type="entry name" value="NAD-red_Hydgase_HoxS_gsu"/>
</dbReference>
<dbReference type="InterPro" id="IPR050157">
    <property type="entry name" value="PSI_iron-sulfur_center"/>
</dbReference>
<evidence type="ECO:0000256" key="11">
    <source>
        <dbReference type="ARBA" id="ARBA00023136"/>
    </source>
</evidence>
<evidence type="ECO:0000256" key="9">
    <source>
        <dbReference type="ARBA" id="ARBA00023014"/>
    </source>
</evidence>
<dbReference type="InterPro" id="IPR000283">
    <property type="entry name" value="NADH_UbQ_OxRdtase_75kDa_su_CS"/>
</dbReference>
<evidence type="ECO:0000256" key="2">
    <source>
        <dbReference type="ARBA" id="ARBA00004370"/>
    </source>
</evidence>
<dbReference type="Proteomes" id="UP000481033">
    <property type="component" value="Unassembled WGS sequence"/>
</dbReference>
<gene>
    <name evidence="16" type="primary">hoxU</name>
    <name evidence="16" type="ORF">DXZ20_10330</name>
</gene>
<dbReference type="Pfam" id="PF13510">
    <property type="entry name" value="Fer2_4"/>
    <property type="match status" value="1"/>
</dbReference>
<dbReference type="FunFam" id="3.30.70.20:FF:000002">
    <property type="entry name" value="NADH-ubiquinone oxidoreductase 75 kDa subunit"/>
    <property type="match status" value="1"/>
</dbReference>
<dbReference type="GO" id="GO:0051537">
    <property type="term" value="F:2 iron, 2 sulfur cluster binding"/>
    <property type="evidence" value="ECO:0007669"/>
    <property type="project" value="UniProtKB-KW"/>
</dbReference>
<dbReference type="EMBL" id="QXHD01000004">
    <property type="protein sequence ID" value="NEZ56063.1"/>
    <property type="molecule type" value="Genomic_DNA"/>
</dbReference>
<dbReference type="InterPro" id="IPR054351">
    <property type="entry name" value="NADH_UbQ_OxRdtase_ferredoxin"/>
</dbReference>
<dbReference type="InterPro" id="IPR001041">
    <property type="entry name" value="2Fe-2S_ferredoxin-type"/>
</dbReference>
<dbReference type="InterPro" id="IPR036010">
    <property type="entry name" value="2Fe-2S_ferredoxin-like_sf"/>
</dbReference>
<dbReference type="PANTHER" id="PTHR24960">
    <property type="entry name" value="PHOTOSYSTEM I IRON-SULFUR CENTER-RELATED"/>
    <property type="match status" value="1"/>
</dbReference>
<feature type="domain" description="4Fe-4S ferredoxin-type" evidence="14">
    <location>
        <begin position="183"/>
        <end position="212"/>
    </location>
</feature>
<dbReference type="PROSITE" id="PS00641">
    <property type="entry name" value="COMPLEX1_75K_1"/>
    <property type="match status" value="1"/>
</dbReference>
<dbReference type="SUPFAM" id="SSF54292">
    <property type="entry name" value="2Fe-2S ferredoxin-like"/>
    <property type="match status" value="1"/>
</dbReference>
<evidence type="ECO:0000256" key="4">
    <source>
        <dbReference type="ARBA" id="ARBA00022485"/>
    </source>
</evidence>
<evidence type="ECO:0000313" key="17">
    <source>
        <dbReference type="Proteomes" id="UP000481033"/>
    </source>
</evidence>
<feature type="domain" description="4Fe-4S His(Cys)3-ligated-type" evidence="15">
    <location>
        <begin position="80"/>
        <end position="119"/>
    </location>
</feature>
<dbReference type="GO" id="GO:0016491">
    <property type="term" value="F:oxidoreductase activity"/>
    <property type="evidence" value="ECO:0007669"/>
    <property type="project" value="InterPro"/>
</dbReference>
<evidence type="ECO:0000256" key="10">
    <source>
        <dbReference type="ARBA" id="ARBA00023027"/>
    </source>
</evidence>
<dbReference type="SMART" id="SM00929">
    <property type="entry name" value="NADH-G_4Fe-4S_3"/>
    <property type="match status" value="1"/>
</dbReference>
<keyword evidence="16" id="KW-0371">Homeobox</keyword>
<dbReference type="Pfam" id="PF22117">
    <property type="entry name" value="Fer4_Nqo3"/>
    <property type="match status" value="1"/>
</dbReference>
<dbReference type="PIRSF" id="PIRSF000309">
    <property type="entry name" value="NAD_red_hyd_HoxU"/>
    <property type="match status" value="1"/>
</dbReference>
<name>A0A6M0RJU1_9CYAN</name>
<dbReference type="AlphaFoldDB" id="A0A6M0RJU1"/>
<keyword evidence="6" id="KW-0479">Metal-binding</keyword>
<dbReference type="GO" id="GO:0016020">
    <property type="term" value="C:membrane"/>
    <property type="evidence" value="ECO:0007669"/>
    <property type="project" value="UniProtKB-SubCell"/>
</dbReference>
<evidence type="ECO:0000256" key="6">
    <source>
        <dbReference type="ARBA" id="ARBA00022723"/>
    </source>
</evidence>
<dbReference type="GO" id="GO:0046872">
    <property type="term" value="F:metal ion binding"/>
    <property type="evidence" value="ECO:0007669"/>
    <property type="project" value="UniProtKB-KW"/>
</dbReference>
<dbReference type="GO" id="GO:0051539">
    <property type="term" value="F:4 iron, 4 sulfur cluster binding"/>
    <property type="evidence" value="ECO:0007669"/>
    <property type="project" value="UniProtKB-KW"/>
</dbReference>
<dbReference type="RefSeq" id="WP_163697981.1">
    <property type="nucleotide sequence ID" value="NZ_QXHD01000004.1"/>
</dbReference>
<comment type="cofactor">
    <cofactor evidence="1">
        <name>[4Fe-4S] cluster</name>
        <dbReference type="ChEBI" id="CHEBI:49883"/>
    </cofactor>
</comment>
<evidence type="ECO:0000256" key="5">
    <source>
        <dbReference type="ARBA" id="ARBA00022714"/>
    </source>
</evidence>
<keyword evidence="10" id="KW-0520">NAD</keyword>
<evidence type="ECO:0000256" key="7">
    <source>
        <dbReference type="ARBA" id="ARBA00022967"/>
    </source>
</evidence>
<keyword evidence="7" id="KW-1278">Translocase</keyword>
<evidence type="ECO:0000256" key="3">
    <source>
        <dbReference type="ARBA" id="ARBA00005404"/>
    </source>
</evidence>
<organism evidence="16 17">
    <name type="scientific">Adonisia turfae CCMR0081</name>
    <dbReference type="NCBI Taxonomy" id="2292702"/>
    <lineage>
        <taxon>Bacteria</taxon>
        <taxon>Bacillati</taxon>
        <taxon>Cyanobacteriota</taxon>
        <taxon>Adonisia</taxon>
        <taxon>Adonisia turfae</taxon>
    </lineage>
</organism>
<keyword evidence="9" id="KW-0411">Iron-sulfur</keyword>
<dbReference type="PROSITE" id="PS51085">
    <property type="entry name" value="2FE2S_FER_2"/>
    <property type="match status" value="1"/>
</dbReference>
<comment type="subcellular location">
    <subcellularLocation>
        <location evidence="2">Membrane</location>
    </subcellularLocation>
</comment>
<evidence type="ECO:0000259" key="15">
    <source>
        <dbReference type="PROSITE" id="PS51839"/>
    </source>
</evidence>
<accession>A0A6M0RJU1</accession>
<comment type="similarity">
    <text evidence="3">Belongs to the complex I 75 kDa subunit family.</text>
</comment>
<dbReference type="GO" id="GO:0042773">
    <property type="term" value="P:ATP synthesis coupled electron transport"/>
    <property type="evidence" value="ECO:0007669"/>
    <property type="project" value="InterPro"/>
</dbReference>
<keyword evidence="5" id="KW-0001">2Fe-2S</keyword>
<keyword evidence="17" id="KW-1185">Reference proteome</keyword>
<dbReference type="NCBIfam" id="NF005745">
    <property type="entry name" value="PRK07569.1"/>
    <property type="match status" value="1"/>
</dbReference>
<dbReference type="Pfam" id="PF10588">
    <property type="entry name" value="NADH-G_4Fe-4S_3"/>
    <property type="match status" value="1"/>
</dbReference>
<proteinExistence type="inferred from homology"/>
<evidence type="ECO:0000256" key="1">
    <source>
        <dbReference type="ARBA" id="ARBA00001966"/>
    </source>
</evidence>
<reference evidence="16 17" key="1">
    <citation type="journal article" date="2020" name="Microb. Ecol.">
        <title>Ecogenomics of the Marine Benthic Filamentous Cyanobacterium Adonisia.</title>
        <authorList>
            <person name="Walter J.M."/>
            <person name="Coutinho F.H."/>
            <person name="Leomil L."/>
            <person name="Hargreaves P.I."/>
            <person name="Campeao M.E."/>
            <person name="Vieira V.V."/>
            <person name="Silva B.S."/>
            <person name="Fistarol G.O."/>
            <person name="Salomon P.S."/>
            <person name="Sawabe T."/>
            <person name="Mino S."/>
            <person name="Hosokawa M."/>
            <person name="Miyashita H."/>
            <person name="Maruyama F."/>
            <person name="van Verk M.C."/>
            <person name="Dutilh B.E."/>
            <person name="Thompson C.C."/>
            <person name="Thompson F.L."/>
        </authorList>
    </citation>
    <scope>NUCLEOTIDE SEQUENCE [LARGE SCALE GENOMIC DNA]</scope>
    <source>
        <strain evidence="16 17">CCMR0081</strain>
    </source>
</reference>
<feature type="domain" description="4Fe-4S ferredoxin-type" evidence="14">
    <location>
        <begin position="139"/>
        <end position="170"/>
    </location>
</feature>
<sequence length="238" mass="26027">MSVKTLTIDNQLISARGGETILDAARNAAIAIPTLCYLKGLSTVGACRLCLVEVKGASKLLPACATAVQEAMVVQTHTERLHHYRRTIVELLLAEGNHVCAVCVSNGNCELQDLAVEMGIDHVGLTYQFPDRKVDISHARFGIDHNRCVLCTRCIRVCDDVEGAHTWDMAGRGHTSHVISDLNQPWGESSSCTSCGKCVNACPTGALFHRGSTVGEMQHDREQLSFITTARQQQQWIR</sequence>
<keyword evidence="8" id="KW-0408">Iron</keyword>
<dbReference type="PROSITE" id="PS51839">
    <property type="entry name" value="4FE4S_HC3"/>
    <property type="match status" value="1"/>
</dbReference>
<evidence type="ECO:0000256" key="8">
    <source>
        <dbReference type="ARBA" id="ARBA00023004"/>
    </source>
</evidence>
<keyword evidence="11" id="KW-0472">Membrane</keyword>
<dbReference type="CDD" id="cd00207">
    <property type="entry name" value="fer2"/>
    <property type="match status" value="1"/>
</dbReference>